<feature type="domain" description="Fe/B12 periplasmic-binding" evidence="5">
    <location>
        <begin position="8"/>
        <end position="273"/>
    </location>
</feature>
<sequence>MRFDPVHFVPPADALTRRRLLAIGGGAAVLSACGSSPKPAPANQTRRISHAFELTDGLPLERILAMEPDLVVATDSLKRPDYDKLSAVVPTVGPIRSDGAYGTPWREHTRRMATIFGREERAEQVIADAETRYAETRRAHPEFAGKTLSYVWPTAPDYFLYFDVDPRVQLLLELGFELTDTAIALSKENPAEFYASVGSEGLLKYDADAIVAQSYGSEAIDAQRNKLFQSVPAVRRGALVRLPKDVADGVAFGTVLSAMAVLDDLAGLLAKVAR</sequence>
<keyword evidence="7" id="KW-1185">Reference proteome</keyword>
<dbReference type="GO" id="GO:0030288">
    <property type="term" value="C:outer membrane-bounded periplasmic space"/>
    <property type="evidence" value="ECO:0007669"/>
    <property type="project" value="TreeGrafter"/>
</dbReference>
<dbReference type="Pfam" id="PF01497">
    <property type="entry name" value="Peripla_BP_2"/>
    <property type="match status" value="1"/>
</dbReference>
<organism evidence="6 7">
    <name type="scientific">Kribbella italica</name>
    <dbReference type="NCBI Taxonomy" id="1540520"/>
    <lineage>
        <taxon>Bacteria</taxon>
        <taxon>Bacillati</taxon>
        <taxon>Actinomycetota</taxon>
        <taxon>Actinomycetes</taxon>
        <taxon>Propionibacteriales</taxon>
        <taxon>Kribbellaceae</taxon>
        <taxon>Kribbella</taxon>
    </lineage>
</organism>
<protein>
    <submittedName>
        <fullName evidence="6">ABC-type Fe3+-hydroxamate transport system substrate-binding protein</fullName>
    </submittedName>
</protein>
<comment type="similarity">
    <text evidence="2">Belongs to the bacterial solute-binding protein 8 family.</text>
</comment>
<dbReference type="PROSITE" id="PS50983">
    <property type="entry name" value="FE_B12_PBP"/>
    <property type="match status" value="1"/>
</dbReference>
<dbReference type="AlphaFoldDB" id="A0A7W9MUS2"/>
<dbReference type="Gene3D" id="3.40.50.1980">
    <property type="entry name" value="Nitrogenase molybdenum iron protein domain"/>
    <property type="match status" value="2"/>
</dbReference>
<dbReference type="EMBL" id="JACHMY010000001">
    <property type="protein sequence ID" value="MBB5837044.1"/>
    <property type="molecule type" value="Genomic_DNA"/>
</dbReference>
<evidence type="ECO:0000256" key="2">
    <source>
        <dbReference type="ARBA" id="ARBA00008814"/>
    </source>
</evidence>
<accession>A0A7W9MUS2</accession>
<dbReference type="PANTHER" id="PTHR30532:SF24">
    <property type="entry name" value="FERRIC ENTEROBACTIN-BINDING PERIPLASMIC PROTEIN FEPB"/>
    <property type="match status" value="1"/>
</dbReference>
<gene>
    <name evidence="6" type="ORF">HDA39_003778</name>
</gene>
<evidence type="ECO:0000259" key="5">
    <source>
        <dbReference type="PROSITE" id="PS50983"/>
    </source>
</evidence>
<dbReference type="PANTHER" id="PTHR30532">
    <property type="entry name" value="IRON III DICITRATE-BINDING PERIPLASMIC PROTEIN"/>
    <property type="match status" value="1"/>
</dbReference>
<dbReference type="InterPro" id="IPR002491">
    <property type="entry name" value="ABC_transptr_periplasmic_BD"/>
</dbReference>
<dbReference type="Proteomes" id="UP000549971">
    <property type="component" value="Unassembled WGS sequence"/>
</dbReference>
<dbReference type="GO" id="GO:1901678">
    <property type="term" value="P:iron coordination entity transport"/>
    <property type="evidence" value="ECO:0007669"/>
    <property type="project" value="UniProtKB-ARBA"/>
</dbReference>
<comment type="subcellular location">
    <subcellularLocation>
        <location evidence="1">Cell envelope</location>
    </subcellularLocation>
</comment>
<proteinExistence type="inferred from homology"/>
<dbReference type="PROSITE" id="PS51257">
    <property type="entry name" value="PROKAR_LIPOPROTEIN"/>
    <property type="match status" value="1"/>
</dbReference>
<dbReference type="RefSeq" id="WP_184796721.1">
    <property type="nucleotide sequence ID" value="NZ_JACHMY010000001.1"/>
</dbReference>
<evidence type="ECO:0000313" key="6">
    <source>
        <dbReference type="EMBL" id="MBB5837044.1"/>
    </source>
</evidence>
<keyword evidence="4" id="KW-0732">Signal</keyword>
<reference evidence="6 7" key="1">
    <citation type="submission" date="2020-08" db="EMBL/GenBank/DDBJ databases">
        <title>Sequencing the genomes of 1000 actinobacteria strains.</title>
        <authorList>
            <person name="Klenk H.-P."/>
        </authorList>
    </citation>
    <scope>NUCLEOTIDE SEQUENCE [LARGE SCALE GENOMIC DNA]</scope>
    <source>
        <strain evidence="6 7">DSM 28967</strain>
    </source>
</reference>
<dbReference type="InterPro" id="IPR051313">
    <property type="entry name" value="Bact_iron-sidero_bind"/>
</dbReference>
<evidence type="ECO:0000256" key="3">
    <source>
        <dbReference type="ARBA" id="ARBA00022448"/>
    </source>
</evidence>
<evidence type="ECO:0000256" key="1">
    <source>
        <dbReference type="ARBA" id="ARBA00004196"/>
    </source>
</evidence>
<dbReference type="PROSITE" id="PS51318">
    <property type="entry name" value="TAT"/>
    <property type="match status" value="1"/>
</dbReference>
<dbReference type="SUPFAM" id="SSF53807">
    <property type="entry name" value="Helical backbone' metal receptor"/>
    <property type="match status" value="1"/>
</dbReference>
<name>A0A7W9MUS2_9ACTN</name>
<keyword evidence="3" id="KW-0813">Transport</keyword>
<evidence type="ECO:0000313" key="7">
    <source>
        <dbReference type="Proteomes" id="UP000549971"/>
    </source>
</evidence>
<dbReference type="InterPro" id="IPR006311">
    <property type="entry name" value="TAT_signal"/>
</dbReference>
<evidence type="ECO:0000256" key="4">
    <source>
        <dbReference type="ARBA" id="ARBA00022729"/>
    </source>
</evidence>
<comment type="caution">
    <text evidence="6">The sequence shown here is derived from an EMBL/GenBank/DDBJ whole genome shotgun (WGS) entry which is preliminary data.</text>
</comment>